<protein>
    <submittedName>
        <fullName evidence="11">Sodium/proton antiporter, CPA1 family</fullName>
    </submittedName>
</protein>
<dbReference type="Pfam" id="PF00999">
    <property type="entry name" value="Na_H_Exchanger"/>
    <property type="match status" value="1"/>
</dbReference>
<feature type="transmembrane region" description="Helical" evidence="9">
    <location>
        <begin position="291"/>
        <end position="311"/>
    </location>
</feature>
<proteinExistence type="predicted"/>
<dbReference type="GO" id="GO:0015297">
    <property type="term" value="F:antiporter activity"/>
    <property type="evidence" value="ECO:0007669"/>
    <property type="project" value="UniProtKB-KW"/>
</dbReference>
<dbReference type="GO" id="GO:1902600">
    <property type="term" value="P:proton transmembrane transport"/>
    <property type="evidence" value="ECO:0007669"/>
    <property type="project" value="InterPro"/>
</dbReference>
<dbReference type="AlphaFoldDB" id="A0A286DBB6"/>
<evidence type="ECO:0000259" key="10">
    <source>
        <dbReference type="Pfam" id="PF00999"/>
    </source>
</evidence>
<organism evidence="11 12">
    <name type="scientific">Pseudoxanthomonas wuyuanensis</name>
    <dbReference type="NCBI Taxonomy" id="1073196"/>
    <lineage>
        <taxon>Bacteria</taxon>
        <taxon>Pseudomonadati</taxon>
        <taxon>Pseudomonadota</taxon>
        <taxon>Gammaproteobacteria</taxon>
        <taxon>Lysobacterales</taxon>
        <taxon>Lysobacteraceae</taxon>
        <taxon>Pseudoxanthomonas</taxon>
    </lineage>
</organism>
<feature type="transmembrane region" description="Helical" evidence="9">
    <location>
        <begin position="347"/>
        <end position="367"/>
    </location>
</feature>
<feature type="transmembrane region" description="Helical" evidence="9">
    <location>
        <begin position="94"/>
        <end position="116"/>
    </location>
</feature>
<dbReference type="EMBL" id="OCND01000008">
    <property type="protein sequence ID" value="SOD55937.1"/>
    <property type="molecule type" value="Genomic_DNA"/>
</dbReference>
<evidence type="ECO:0000256" key="7">
    <source>
        <dbReference type="ARBA" id="ARBA00023065"/>
    </source>
</evidence>
<evidence type="ECO:0000256" key="3">
    <source>
        <dbReference type="ARBA" id="ARBA00022449"/>
    </source>
</evidence>
<gene>
    <name evidence="11" type="ORF">SAMN06296416_10893</name>
</gene>
<feature type="domain" description="Cation/H+ exchanger transmembrane" evidence="10">
    <location>
        <begin position="14"/>
        <end position="401"/>
    </location>
</feature>
<evidence type="ECO:0000256" key="2">
    <source>
        <dbReference type="ARBA" id="ARBA00022448"/>
    </source>
</evidence>
<dbReference type="PANTHER" id="PTHR32507:SF8">
    <property type="entry name" value="CNH1P"/>
    <property type="match status" value="1"/>
</dbReference>
<comment type="subcellular location">
    <subcellularLocation>
        <location evidence="1">Cell membrane</location>
        <topology evidence="1">Multi-pass membrane protein</topology>
    </subcellularLocation>
</comment>
<feature type="transmembrane region" description="Helical" evidence="9">
    <location>
        <begin position="242"/>
        <end position="268"/>
    </location>
</feature>
<evidence type="ECO:0000256" key="1">
    <source>
        <dbReference type="ARBA" id="ARBA00004651"/>
    </source>
</evidence>
<accession>A0A286DBB6</accession>
<keyword evidence="8 9" id="KW-0472">Membrane</keyword>
<keyword evidence="4" id="KW-1003">Cell membrane</keyword>
<dbReference type="RefSeq" id="WP_097122898.1">
    <property type="nucleotide sequence ID" value="NZ_OCND01000008.1"/>
</dbReference>
<reference evidence="11 12" key="1">
    <citation type="submission" date="2017-09" db="EMBL/GenBank/DDBJ databases">
        <authorList>
            <person name="Ehlers B."/>
            <person name="Leendertz F.H."/>
        </authorList>
    </citation>
    <scope>NUCLEOTIDE SEQUENCE [LARGE SCALE GENOMIC DNA]</scope>
    <source>
        <strain evidence="11 12">CGMCC 1.10978</strain>
    </source>
</reference>
<feature type="transmembrane region" description="Helical" evidence="9">
    <location>
        <begin position="68"/>
        <end position="87"/>
    </location>
</feature>
<evidence type="ECO:0000256" key="8">
    <source>
        <dbReference type="ARBA" id="ARBA00023136"/>
    </source>
</evidence>
<dbReference type="Proteomes" id="UP000219374">
    <property type="component" value="Unassembled WGS sequence"/>
</dbReference>
<sequence>MDTYKLALTLVGLALLGAAWLPHLLKRQPLTFPMLYVAVGAALYALPLPLPPADPMRFPVVAEHLTELAVLVALVGAGLRIDTVFGWRRWRLTWRLLAITMPLTIAAGAVLGQQLLGYGVAAAMLLGAVLAPTDPVLASDVQVHAPGKGGEDPVRFALTSEAGLNDGLAFPFVWLAVALAAAATGGEPMQWQRWLLLDALWRVVAGAGIGWLVGYALMHLIFRSQRSPRISAGSDGLTALAITLFVYGVAELCGGYGFLAVFVAAVVVRQHERNHEYHTTLNLFAEQCERLLMALLLILFGGVLVSGQLGMPTLREWGFALAFVLLVRPLAGWLGMAGSGLRQGDQWAIAVFGVRGIGSLYYLAFAINHADFPEAERLWSVVCLVVLLSILLHGISAKPAMGWLDRRRQRRQRASG</sequence>
<keyword evidence="5 9" id="KW-0812">Transmembrane</keyword>
<feature type="transmembrane region" description="Helical" evidence="9">
    <location>
        <begin position="317"/>
        <end position="335"/>
    </location>
</feature>
<keyword evidence="6 9" id="KW-1133">Transmembrane helix</keyword>
<feature type="transmembrane region" description="Helical" evidence="9">
    <location>
        <begin position="199"/>
        <end position="222"/>
    </location>
</feature>
<evidence type="ECO:0000256" key="4">
    <source>
        <dbReference type="ARBA" id="ARBA00022475"/>
    </source>
</evidence>
<name>A0A286DBB6_9GAMM</name>
<evidence type="ECO:0000313" key="11">
    <source>
        <dbReference type="EMBL" id="SOD55937.1"/>
    </source>
</evidence>
<feature type="transmembrane region" description="Helical" evidence="9">
    <location>
        <begin position="32"/>
        <end position="48"/>
    </location>
</feature>
<keyword evidence="3" id="KW-0050">Antiport</keyword>
<dbReference type="GO" id="GO:0005886">
    <property type="term" value="C:plasma membrane"/>
    <property type="evidence" value="ECO:0007669"/>
    <property type="project" value="UniProtKB-SubCell"/>
</dbReference>
<dbReference type="InterPro" id="IPR038770">
    <property type="entry name" value="Na+/solute_symporter_sf"/>
</dbReference>
<dbReference type="PANTHER" id="PTHR32507">
    <property type="entry name" value="NA(+)/H(+) ANTIPORTER 1"/>
    <property type="match status" value="1"/>
</dbReference>
<dbReference type="Gene3D" id="1.20.1530.20">
    <property type="match status" value="1"/>
</dbReference>
<evidence type="ECO:0000256" key="5">
    <source>
        <dbReference type="ARBA" id="ARBA00022692"/>
    </source>
</evidence>
<keyword evidence="7" id="KW-0406">Ion transport</keyword>
<feature type="transmembrane region" description="Helical" evidence="9">
    <location>
        <begin position="379"/>
        <end position="404"/>
    </location>
</feature>
<keyword evidence="12" id="KW-1185">Reference proteome</keyword>
<feature type="transmembrane region" description="Helical" evidence="9">
    <location>
        <begin position="6"/>
        <end position="25"/>
    </location>
</feature>
<dbReference type="InterPro" id="IPR006153">
    <property type="entry name" value="Cation/H_exchanger_TM"/>
</dbReference>
<evidence type="ECO:0000256" key="6">
    <source>
        <dbReference type="ARBA" id="ARBA00022989"/>
    </source>
</evidence>
<keyword evidence="2" id="KW-0813">Transport</keyword>
<dbReference type="OrthoDB" id="9810860at2"/>
<feature type="transmembrane region" description="Helical" evidence="9">
    <location>
        <begin position="168"/>
        <end position="187"/>
    </location>
</feature>
<evidence type="ECO:0000313" key="12">
    <source>
        <dbReference type="Proteomes" id="UP000219374"/>
    </source>
</evidence>
<evidence type="ECO:0000256" key="9">
    <source>
        <dbReference type="SAM" id="Phobius"/>
    </source>
</evidence>